<accession>A0ABT7DMJ5</accession>
<dbReference type="InterPro" id="IPR001387">
    <property type="entry name" value="Cro/C1-type_HTH"/>
</dbReference>
<dbReference type="EMBL" id="JASJEU010000006">
    <property type="protein sequence ID" value="MDJ1649788.1"/>
    <property type="molecule type" value="Genomic_DNA"/>
</dbReference>
<organism evidence="5 6">
    <name type="scientific">Gordonibacter faecis</name>
    <dbReference type="NCBI Taxonomy" id="3047475"/>
    <lineage>
        <taxon>Bacteria</taxon>
        <taxon>Bacillati</taxon>
        <taxon>Actinomycetota</taxon>
        <taxon>Coriobacteriia</taxon>
        <taxon>Eggerthellales</taxon>
        <taxon>Eggerthellaceae</taxon>
        <taxon>Gordonibacter</taxon>
    </lineage>
</organism>
<evidence type="ECO:0000313" key="5">
    <source>
        <dbReference type="EMBL" id="MDJ1649788.1"/>
    </source>
</evidence>
<keyword evidence="6" id="KW-1185">Reference proteome</keyword>
<proteinExistence type="predicted"/>
<dbReference type="Pfam" id="PF01381">
    <property type="entry name" value="HTH_3"/>
    <property type="match status" value="1"/>
</dbReference>
<dbReference type="SUPFAM" id="SSF47413">
    <property type="entry name" value="lambda repressor-like DNA-binding domains"/>
    <property type="match status" value="1"/>
</dbReference>
<evidence type="ECO:0000259" key="4">
    <source>
        <dbReference type="PROSITE" id="PS50943"/>
    </source>
</evidence>
<sequence length="76" mass="8726">MRTYDIRCKIGLRIKELRMDQGLSQEAFANLIGMSRSYFGEVETGRRNVAAINLEKIVKGLGITLEEFFHSDLFID</sequence>
<keyword evidence="1" id="KW-0805">Transcription regulation</keyword>
<keyword evidence="3" id="KW-0804">Transcription</keyword>
<evidence type="ECO:0000256" key="2">
    <source>
        <dbReference type="ARBA" id="ARBA00023125"/>
    </source>
</evidence>
<dbReference type="PROSITE" id="PS50943">
    <property type="entry name" value="HTH_CROC1"/>
    <property type="match status" value="1"/>
</dbReference>
<feature type="domain" description="HTH cro/C1-type" evidence="4">
    <location>
        <begin position="14"/>
        <end position="68"/>
    </location>
</feature>
<reference evidence="5 6" key="1">
    <citation type="submission" date="2023-05" db="EMBL/GenBank/DDBJ databases">
        <title>Gordonibacter KGMB12511T sp. nov., isolated from faeces of healthy Korean.</title>
        <authorList>
            <person name="Kim H.S."/>
            <person name="Kim J.-S."/>
            <person name="Suh M.K."/>
            <person name="Eom M.K."/>
            <person name="Do H.E."/>
            <person name="Lee J.-S."/>
        </authorList>
    </citation>
    <scope>NUCLEOTIDE SEQUENCE [LARGE SCALE GENOMIC DNA]</scope>
    <source>
        <strain evidence="5 6">KGMB12511</strain>
    </source>
</reference>
<comment type="caution">
    <text evidence="5">The sequence shown here is derived from an EMBL/GenBank/DDBJ whole genome shotgun (WGS) entry which is preliminary data.</text>
</comment>
<gene>
    <name evidence="5" type="ORF">QNJ86_03150</name>
</gene>
<protein>
    <submittedName>
        <fullName evidence="5">Helix-turn-helix transcriptional regulator</fullName>
    </submittedName>
</protein>
<evidence type="ECO:0000256" key="3">
    <source>
        <dbReference type="ARBA" id="ARBA00023163"/>
    </source>
</evidence>
<dbReference type="Gene3D" id="1.10.260.40">
    <property type="entry name" value="lambda repressor-like DNA-binding domains"/>
    <property type="match status" value="1"/>
</dbReference>
<dbReference type="Proteomes" id="UP001232750">
    <property type="component" value="Unassembled WGS sequence"/>
</dbReference>
<evidence type="ECO:0000256" key="1">
    <source>
        <dbReference type="ARBA" id="ARBA00023015"/>
    </source>
</evidence>
<dbReference type="RefSeq" id="WP_283831131.1">
    <property type="nucleotide sequence ID" value="NZ_JASJEU010000006.1"/>
</dbReference>
<keyword evidence="2" id="KW-0238">DNA-binding</keyword>
<dbReference type="SMART" id="SM00530">
    <property type="entry name" value="HTH_XRE"/>
    <property type="match status" value="1"/>
</dbReference>
<dbReference type="CDD" id="cd00093">
    <property type="entry name" value="HTH_XRE"/>
    <property type="match status" value="1"/>
</dbReference>
<name>A0ABT7DMJ5_9ACTN</name>
<dbReference type="InterPro" id="IPR010982">
    <property type="entry name" value="Lambda_DNA-bd_dom_sf"/>
</dbReference>
<dbReference type="PANTHER" id="PTHR46797">
    <property type="entry name" value="HTH-TYPE TRANSCRIPTIONAL REGULATOR"/>
    <property type="match status" value="1"/>
</dbReference>
<evidence type="ECO:0000313" key="6">
    <source>
        <dbReference type="Proteomes" id="UP001232750"/>
    </source>
</evidence>
<dbReference type="PANTHER" id="PTHR46797:SF23">
    <property type="entry name" value="HTH-TYPE TRANSCRIPTIONAL REGULATOR SUTR"/>
    <property type="match status" value="1"/>
</dbReference>
<dbReference type="InterPro" id="IPR050807">
    <property type="entry name" value="TransReg_Diox_bact_type"/>
</dbReference>